<feature type="transmembrane region" description="Helical" evidence="5">
    <location>
        <begin position="7"/>
        <end position="28"/>
    </location>
</feature>
<evidence type="ECO:0000259" key="6">
    <source>
        <dbReference type="Pfam" id="PF13664"/>
    </source>
</evidence>
<accession>A0ABS1GF15</accession>
<feature type="transmembrane region" description="Helical" evidence="5">
    <location>
        <begin position="48"/>
        <end position="68"/>
    </location>
</feature>
<feature type="transmembrane region" description="Helical" evidence="5">
    <location>
        <begin position="136"/>
        <end position="158"/>
    </location>
</feature>
<keyword evidence="3 5" id="KW-1133">Transmembrane helix</keyword>
<reference evidence="7 8" key="1">
    <citation type="journal article" date="2021" name="Syst. Appl. Microbiol.">
        <title>Persephonella atlantica sp. nov.: How to adapt to physico-chemical gradients in high temperature hydrothermal habitats.</title>
        <authorList>
            <person name="Francois D.X."/>
            <person name="Godfroy A."/>
            <person name="Mathien C."/>
            <person name="Aube J."/>
            <person name="Cathalot C."/>
            <person name="Lesongeur F."/>
            <person name="L'Haridon S."/>
            <person name="Philippon X."/>
            <person name="Roussel E.G."/>
        </authorList>
    </citation>
    <scope>NUCLEOTIDE SEQUENCE [LARGE SCALE GENOMIC DNA]</scope>
    <source>
        <strain evidence="7 8">MO1340</strain>
    </source>
</reference>
<dbReference type="Pfam" id="PF13664">
    <property type="entry name" value="DUF4149"/>
    <property type="match status" value="1"/>
</dbReference>
<name>A0ABS1GF15_9AQUI</name>
<keyword evidence="2 5" id="KW-0812">Transmembrane</keyword>
<proteinExistence type="predicted"/>
<organism evidence="7 8">
    <name type="scientific">Persephonella atlantica</name>
    <dbReference type="NCBI Taxonomy" id="2699429"/>
    <lineage>
        <taxon>Bacteria</taxon>
        <taxon>Pseudomonadati</taxon>
        <taxon>Aquificota</taxon>
        <taxon>Aquificia</taxon>
        <taxon>Aquificales</taxon>
        <taxon>Hydrogenothermaceae</taxon>
        <taxon>Persephonella</taxon>
    </lineage>
</organism>
<dbReference type="InterPro" id="IPR025423">
    <property type="entry name" value="TMEM205-like"/>
</dbReference>
<dbReference type="Proteomes" id="UP000772812">
    <property type="component" value="Unassembled WGS sequence"/>
</dbReference>
<protein>
    <submittedName>
        <fullName evidence="7">DUF4149 domain-containing protein</fullName>
    </submittedName>
</protein>
<sequence length="165" mass="19044">MNKLLDFFVLLLLGALIGFNASFTFIVAPLLFSHFDHRFAGEVTNLIFPYYFASGWIAGIIIYTLIGIKSIKDKEIIKKYKGFIIGLLLLVILHMALHKSILPIARGINYQYYAALEEGKEGKAEELKSKFRKIHAFSSSLNLLNLALEIYLFQYYFLRRRDLKK</sequence>
<dbReference type="EMBL" id="JAACYA010000001">
    <property type="protein sequence ID" value="MBK3331451.1"/>
    <property type="molecule type" value="Genomic_DNA"/>
</dbReference>
<dbReference type="RefSeq" id="WP_200672878.1">
    <property type="nucleotide sequence ID" value="NZ_JAACYA010000001.1"/>
</dbReference>
<evidence type="ECO:0000313" key="7">
    <source>
        <dbReference type="EMBL" id="MBK3331451.1"/>
    </source>
</evidence>
<evidence type="ECO:0000313" key="8">
    <source>
        <dbReference type="Proteomes" id="UP000772812"/>
    </source>
</evidence>
<feature type="domain" description="TMEM205-like" evidence="6">
    <location>
        <begin position="11"/>
        <end position="109"/>
    </location>
</feature>
<evidence type="ECO:0000256" key="3">
    <source>
        <dbReference type="ARBA" id="ARBA00022989"/>
    </source>
</evidence>
<evidence type="ECO:0000256" key="1">
    <source>
        <dbReference type="ARBA" id="ARBA00004370"/>
    </source>
</evidence>
<evidence type="ECO:0000256" key="2">
    <source>
        <dbReference type="ARBA" id="ARBA00022692"/>
    </source>
</evidence>
<keyword evidence="8" id="KW-1185">Reference proteome</keyword>
<gene>
    <name evidence="7" type="ORF">GWK41_00040</name>
</gene>
<evidence type="ECO:0000256" key="4">
    <source>
        <dbReference type="ARBA" id="ARBA00023136"/>
    </source>
</evidence>
<keyword evidence="4 5" id="KW-0472">Membrane</keyword>
<comment type="subcellular location">
    <subcellularLocation>
        <location evidence="1">Membrane</location>
    </subcellularLocation>
</comment>
<comment type="caution">
    <text evidence="7">The sequence shown here is derived from an EMBL/GenBank/DDBJ whole genome shotgun (WGS) entry which is preliminary data.</text>
</comment>
<evidence type="ECO:0000256" key="5">
    <source>
        <dbReference type="SAM" id="Phobius"/>
    </source>
</evidence>
<feature type="transmembrane region" description="Helical" evidence="5">
    <location>
        <begin position="80"/>
        <end position="97"/>
    </location>
</feature>